<dbReference type="Gene3D" id="1.10.443.10">
    <property type="entry name" value="Intergrase catalytic core"/>
    <property type="match status" value="1"/>
</dbReference>
<dbReference type="GO" id="GO:0008168">
    <property type="term" value="F:methyltransferase activity"/>
    <property type="evidence" value="ECO:0007669"/>
    <property type="project" value="UniProtKB-KW"/>
</dbReference>
<dbReference type="AlphaFoldDB" id="A0A9P1M4N0"/>
<evidence type="ECO:0000313" key="4">
    <source>
        <dbReference type="Proteomes" id="UP001152797"/>
    </source>
</evidence>
<dbReference type="GO" id="GO:0015074">
    <property type="term" value="P:DNA integration"/>
    <property type="evidence" value="ECO:0007669"/>
    <property type="project" value="InterPro"/>
</dbReference>
<name>A0A9P1M4N0_9DINO</name>
<dbReference type="InterPro" id="IPR013762">
    <property type="entry name" value="Integrase-like_cat_sf"/>
</dbReference>
<sequence>MDDAPVSVSEPQLKGLRRKWQRTAESSSVDVDASQTACDENFFVESHGCDFSTPVCDTAHVDIPAITAPAPIVPGFSGSGYDLSFNAAVSEYEPSSACASELPCMPDVGGRSSFVDDCAAVSDLYIRGARVTGVTMPWETPLMKQIFGDLGPSVSLSMPLDWGSSDLPSSGVRAGDVEQPLIPSQCRWSCAQYVIHKTDETYLQQKDRTMNSALAKWKFLVLLDPACSEVGRQIEHADDDQAALVLSSVMGVKSPNTVLKRAGALMMYYRWNAVHGSCPMLPFAEHDIWCYVMQQSATTSSASRSHSLVQSLRFAHYVMGFDGALACANSRRVLGQSQLQMAVKEPTRQARPLTVLEVKRLHSIADGHEDSAVDKCIASGLLLLLYGRCRVSDANYIHEVLHDVSGETGFLEVTTRFHKSARTAQQKALLLPILMSSAGVVDFPWVHSWIANRKACGLATSGLIQGALLPAPILGDHVSWMKRPLSPGEVTSILKGFLGCDDALLSSHSLKATTLSWASKAEVPREQRRILGRHSSAIQCADSFYSRDMSVGPVNSLQKVIRLIKDGTFCPDATRANYFPNSAAGQSVGTPAHVVMQPFTPAFVERGQPGTPVTMTPLTAGGRGKQLDESQSATAVQEVKSESSWTLLPQGKNAEVIELSSDSDCDSSESASVANTTDQDEAIDLDPEGSDLETPAVETVPSFDEVVARNDKTKIVHECRDKVMFAIDTQQIFQEVMKGTLTKCGRVINESYKLVNVSFDWTAKCRVCFKGRRAP</sequence>
<dbReference type="EMBL" id="CAMXCT030006738">
    <property type="protein sequence ID" value="CAL4806551.1"/>
    <property type="molecule type" value="Genomic_DNA"/>
</dbReference>
<dbReference type="EMBL" id="CAMXCT020006738">
    <property type="protein sequence ID" value="CAL1172614.1"/>
    <property type="molecule type" value="Genomic_DNA"/>
</dbReference>
<reference evidence="3 4" key="2">
    <citation type="submission" date="2024-05" db="EMBL/GenBank/DDBJ databases">
        <authorList>
            <person name="Chen Y."/>
            <person name="Shah S."/>
            <person name="Dougan E. K."/>
            <person name="Thang M."/>
            <person name="Chan C."/>
        </authorList>
    </citation>
    <scope>NUCLEOTIDE SEQUENCE [LARGE SCALE GENOMIC DNA]</scope>
</reference>
<accession>A0A9P1M4N0</accession>
<feature type="compositionally biased region" description="Acidic residues" evidence="1">
    <location>
        <begin position="678"/>
        <end position="691"/>
    </location>
</feature>
<dbReference type="Proteomes" id="UP001152797">
    <property type="component" value="Unassembled WGS sequence"/>
</dbReference>
<evidence type="ECO:0000313" key="3">
    <source>
        <dbReference type="EMBL" id="CAL4806551.1"/>
    </source>
</evidence>
<keyword evidence="3" id="KW-0808">Transferase</keyword>
<proteinExistence type="predicted"/>
<feature type="region of interest" description="Disordered" evidence="1">
    <location>
        <begin position="603"/>
        <end position="630"/>
    </location>
</feature>
<keyword evidence="4" id="KW-1185">Reference proteome</keyword>
<organism evidence="2">
    <name type="scientific">Cladocopium goreaui</name>
    <dbReference type="NCBI Taxonomy" id="2562237"/>
    <lineage>
        <taxon>Eukaryota</taxon>
        <taxon>Sar</taxon>
        <taxon>Alveolata</taxon>
        <taxon>Dinophyceae</taxon>
        <taxon>Suessiales</taxon>
        <taxon>Symbiodiniaceae</taxon>
        <taxon>Cladocopium</taxon>
    </lineage>
</organism>
<dbReference type="GO" id="GO:0003677">
    <property type="term" value="F:DNA binding"/>
    <property type="evidence" value="ECO:0007669"/>
    <property type="project" value="InterPro"/>
</dbReference>
<dbReference type="GO" id="GO:0032259">
    <property type="term" value="P:methylation"/>
    <property type="evidence" value="ECO:0007669"/>
    <property type="project" value="UniProtKB-KW"/>
</dbReference>
<evidence type="ECO:0000313" key="2">
    <source>
        <dbReference type="EMBL" id="CAI4019239.1"/>
    </source>
</evidence>
<gene>
    <name evidence="2" type="ORF">C1SCF055_LOCUS43753</name>
</gene>
<dbReference type="EMBL" id="CAMXCT010006738">
    <property type="protein sequence ID" value="CAI4019239.1"/>
    <property type="molecule type" value="Genomic_DNA"/>
</dbReference>
<keyword evidence="3" id="KW-0489">Methyltransferase</keyword>
<comment type="caution">
    <text evidence="2">The sequence shown here is derived from an EMBL/GenBank/DDBJ whole genome shotgun (WGS) entry which is preliminary data.</text>
</comment>
<reference evidence="2" key="1">
    <citation type="submission" date="2022-10" db="EMBL/GenBank/DDBJ databases">
        <authorList>
            <person name="Chen Y."/>
            <person name="Dougan E. K."/>
            <person name="Chan C."/>
            <person name="Rhodes N."/>
            <person name="Thang M."/>
        </authorList>
    </citation>
    <scope>NUCLEOTIDE SEQUENCE</scope>
</reference>
<dbReference type="OrthoDB" id="444499at2759"/>
<dbReference type="GO" id="GO:0006310">
    <property type="term" value="P:DNA recombination"/>
    <property type="evidence" value="ECO:0007669"/>
    <property type="project" value="InterPro"/>
</dbReference>
<protein>
    <submittedName>
        <fullName evidence="3">Protein-lysine methyltransferase METTL21B</fullName>
    </submittedName>
</protein>
<evidence type="ECO:0000256" key="1">
    <source>
        <dbReference type="SAM" id="MobiDB-lite"/>
    </source>
</evidence>
<feature type="region of interest" description="Disordered" evidence="1">
    <location>
        <begin position="659"/>
        <end position="695"/>
    </location>
</feature>